<dbReference type="AlphaFoldDB" id="A0A2Z3L8N2"/>
<dbReference type="RefSeq" id="WP_109997193.1">
    <property type="nucleotide sequence ID" value="NZ_CP029619.1"/>
</dbReference>
<name>A0A2Z3L8N2_9BACT</name>
<reference evidence="1 2" key="1">
    <citation type="submission" date="2018-05" db="EMBL/GenBank/DDBJ databases">
        <title>Candidatus Cardinium hertigii Genome Assembly.</title>
        <authorList>
            <person name="Showmaker K.C."/>
            <person name="Walden K.O."/>
            <person name="Fields C.J."/>
            <person name="Lambert K.N."/>
            <person name="Hudson M.E."/>
        </authorList>
    </citation>
    <scope>NUCLEOTIDE SEQUENCE [LARGE SCALE GENOMIC DNA]</scope>
    <source>
        <strain evidence="2">cHgTN10</strain>
    </source>
</reference>
<dbReference type="Gene3D" id="3.40.50.300">
    <property type="entry name" value="P-loop containing nucleotide triphosphate hydrolases"/>
    <property type="match status" value="1"/>
</dbReference>
<dbReference type="KEGG" id="cher:DK880_00441"/>
<proteinExistence type="predicted"/>
<protein>
    <recommendedName>
        <fullName evidence="3">Thymidylate kinase</fullName>
    </recommendedName>
</protein>
<dbReference type="EMBL" id="CP029619">
    <property type="protein sequence ID" value="AWN81767.1"/>
    <property type="molecule type" value="Genomic_DNA"/>
</dbReference>
<gene>
    <name evidence="1" type="ORF">DK880_00441</name>
</gene>
<evidence type="ECO:0000313" key="1">
    <source>
        <dbReference type="EMBL" id="AWN81767.1"/>
    </source>
</evidence>
<sequence>MAFLYAINGISGTPRQKITDFIAEYFKKKEKKVTRIADPKGSNYGKLANNIVVNHAITLSAFTEALLYLTCSKEIFDQIDWHNHDIVVSKGSFLETFGYPNQLADWELEEARKFFFLFSKHINHTYPLLSIILTEDYIAAEKRAGKKFEYKDAQEKYLSDSNRFLRIKEHPIMQEIGIQLVNVEIKSRDPWKVFQEEIEPIL</sequence>
<dbReference type="OrthoDB" id="978678at2"/>
<dbReference type="Proteomes" id="UP000245872">
    <property type="component" value="Chromosome"/>
</dbReference>
<evidence type="ECO:0008006" key="3">
    <source>
        <dbReference type="Google" id="ProtNLM"/>
    </source>
</evidence>
<keyword evidence="2" id="KW-1185">Reference proteome</keyword>
<evidence type="ECO:0000313" key="2">
    <source>
        <dbReference type="Proteomes" id="UP000245872"/>
    </source>
</evidence>
<dbReference type="InterPro" id="IPR027417">
    <property type="entry name" value="P-loop_NTPase"/>
</dbReference>
<organism evidence="1 2">
    <name type="scientific">Candidatus Cardinium hertigii</name>
    <dbReference type="NCBI Taxonomy" id="247481"/>
    <lineage>
        <taxon>Bacteria</taxon>
        <taxon>Pseudomonadati</taxon>
        <taxon>Bacteroidota</taxon>
        <taxon>Cytophagia</taxon>
        <taxon>Cytophagales</taxon>
        <taxon>Amoebophilaceae</taxon>
        <taxon>Candidatus Cardinium</taxon>
    </lineage>
</organism>
<accession>A0A2Z3L8N2</accession>